<evidence type="ECO:0000313" key="4">
    <source>
        <dbReference type="EMBL" id="HGW29873.1"/>
    </source>
</evidence>
<dbReference type="AlphaFoldDB" id="A0A7C4XNW5"/>
<gene>
    <name evidence="4" type="ORF">ENR63_03060</name>
</gene>
<dbReference type="EMBL" id="DSRT01000166">
    <property type="protein sequence ID" value="HGW29873.1"/>
    <property type="molecule type" value="Genomic_DNA"/>
</dbReference>
<reference evidence="4" key="1">
    <citation type="journal article" date="2020" name="mSystems">
        <title>Genome- and Community-Level Interaction Insights into Carbon Utilization and Element Cycling Functions of Hydrothermarchaeota in Hydrothermal Sediment.</title>
        <authorList>
            <person name="Zhou Z."/>
            <person name="Liu Y."/>
            <person name="Xu W."/>
            <person name="Pan J."/>
            <person name="Luo Z.H."/>
            <person name="Li M."/>
        </authorList>
    </citation>
    <scope>NUCLEOTIDE SEQUENCE [LARGE SCALE GENOMIC DNA]</scope>
    <source>
        <strain evidence="4">SpSt-417</strain>
    </source>
</reference>
<comment type="caution">
    <text evidence="4">The sequence shown here is derived from an EMBL/GenBank/DDBJ whole genome shotgun (WGS) entry which is preliminary data.</text>
</comment>
<organism evidence="4">
    <name type="scientific">candidate division WWE3 bacterium</name>
    <dbReference type="NCBI Taxonomy" id="2053526"/>
    <lineage>
        <taxon>Bacteria</taxon>
        <taxon>Katanobacteria</taxon>
    </lineage>
</organism>
<dbReference type="Gene3D" id="3.40.630.30">
    <property type="match status" value="1"/>
</dbReference>
<keyword evidence="1 4" id="KW-0808">Transferase</keyword>
<dbReference type="CDD" id="cd04301">
    <property type="entry name" value="NAT_SF"/>
    <property type="match status" value="1"/>
</dbReference>
<dbReference type="PROSITE" id="PS51186">
    <property type="entry name" value="GNAT"/>
    <property type="match status" value="1"/>
</dbReference>
<keyword evidence="2" id="KW-0012">Acyltransferase</keyword>
<protein>
    <submittedName>
        <fullName evidence="4">GNAT family N-acetyltransferase</fullName>
    </submittedName>
</protein>
<evidence type="ECO:0000259" key="3">
    <source>
        <dbReference type="PROSITE" id="PS51186"/>
    </source>
</evidence>
<dbReference type="Pfam" id="PF00583">
    <property type="entry name" value="Acetyltransf_1"/>
    <property type="match status" value="1"/>
</dbReference>
<dbReference type="SUPFAM" id="SSF55729">
    <property type="entry name" value="Acyl-CoA N-acyltransferases (Nat)"/>
    <property type="match status" value="1"/>
</dbReference>
<feature type="domain" description="N-acetyltransferase" evidence="3">
    <location>
        <begin position="27"/>
        <end position="157"/>
    </location>
</feature>
<dbReference type="InterPro" id="IPR051556">
    <property type="entry name" value="N-term/lysine_N-AcTrnsfr"/>
</dbReference>
<evidence type="ECO:0000256" key="2">
    <source>
        <dbReference type="ARBA" id="ARBA00023315"/>
    </source>
</evidence>
<accession>A0A7C4XNW5</accession>
<dbReference type="PANTHER" id="PTHR42919">
    <property type="entry name" value="N-ALPHA-ACETYLTRANSFERASE"/>
    <property type="match status" value="1"/>
</dbReference>
<name>A0A7C4XNW5_UNCKA</name>
<evidence type="ECO:0000256" key="1">
    <source>
        <dbReference type="ARBA" id="ARBA00022679"/>
    </source>
</evidence>
<proteinExistence type="predicted"/>
<dbReference type="GO" id="GO:0016747">
    <property type="term" value="F:acyltransferase activity, transferring groups other than amino-acyl groups"/>
    <property type="evidence" value="ECO:0007669"/>
    <property type="project" value="InterPro"/>
</dbReference>
<dbReference type="PANTHER" id="PTHR42919:SF8">
    <property type="entry name" value="N-ALPHA-ACETYLTRANSFERASE 50"/>
    <property type="match status" value="1"/>
</dbReference>
<sequence>MADSNDSKVSIRRATKADFDVLHDLTLAFTKYSADASGSPEEFYYEGWEEGFKEEINESLEDEDSYFFIAYVDDSPAGYILCRYCDSCFKFEIDELYVDSEYRSLGIGKKLMEQAVETGKKYKAPITLEVYEWNKDAHGFYSNYGFSSDGSILKLKI</sequence>
<dbReference type="InterPro" id="IPR000182">
    <property type="entry name" value="GNAT_dom"/>
</dbReference>
<dbReference type="InterPro" id="IPR016181">
    <property type="entry name" value="Acyl_CoA_acyltransferase"/>
</dbReference>